<dbReference type="AlphaFoldDB" id="A0AAD2K2L1"/>
<name>A0AAD2K2L1_9AGAR</name>
<gene>
    <name evidence="2" type="ORF">MYCIT1_LOCUS23123</name>
</gene>
<evidence type="ECO:0000313" key="3">
    <source>
        <dbReference type="Proteomes" id="UP001295794"/>
    </source>
</evidence>
<dbReference type="Proteomes" id="UP001295794">
    <property type="component" value="Unassembled WGS sequence"/>
</dbReference>
<evidence type="ECO:0000256" key="1">
    <source>
        <dbReference type="SAM" id="MobiDB-lite"/>
    </source>
</evidence>
<dbReference type="EMBL" id="CAVNYO010000405">
    <property type="protein sequence ID" value="CAK5275408.1"/>
    <property type="molecule type" value="Genomic_DNA"/>
</dbReference>
<comment type="caution">
    <text evidence="2">The sequence shown here is derived from an EMBL/GenBank/DDBJ whole genome shotgun (WGS) entry which is preliminary data.</text>
</comment>
<feature type="region of interest" description="Disordered" evidence="1">
    <location>
        <begin position="1"/>
        <end position="23"/>
    </location>
</feature>
<accession>A0AAD2K2L1</accession>
<protein>
    <submittedName>
        <fullName evidence="2">Uncharacterized protein</fullName>
    </submittedName>
</protein>
<keyword evidence="3" id="KW-1185">Reference proteome</keyword>
<feature type="non-terminal residue" evidence="2">
    <location>
        <position position="91"/>
    </location>
</feature>
<reference evidence="2" key="1">
    <citation type="submission" date="2023-11" db="EMBL/GenBank/DDBJ databases">
        <authorList>
            <person name="De Vega J J."/>
            <person name="De Vega J J."/>
        </authorList>
    </citation>
    <scope>NUCLEOTIDE SEQUENCE</scope>
</reference>
<sequence>MQWLTPTDPIRTPDLEPSSSRRKLERILSSPDALTSNEIWRNHVEKIWNGLNAGGKLRRRLPMHLVIKIIHSSWLRDSTWPVGQAAPEPDD</sequence>
<proteinExistence type="predicted"/>
<organism evidence="2 3">
    <name type="scientific">Mycena citricolor</name>
    <dbReference type="NCBI Taxonomy" id="2018698"/>
    <lineage>
        <taxon>Eukaryota</taxon>
        <taxon>Fungi</taxon>
        <taxon>Dikarya</taxon>
        <taxon>Basidiomycota</taxon>
        <taxon>Agaricomycotina</taxon>
        <taxon>Agaricomycetes</taxon>
        <taxon>Agaricomycetidae</taxon>
        <taxon>Agaricales</taxon>
        <taxon>Marasmiineae</taxon>
        <taxon>Mycenaceae</taxon>
        <taxon>Mycena</taxon>
    </lineage>
</organism>
<evidence type="ECO:0000313" key="2">
    <source>
        <dbReference type="EMBL" id="CAK5275408.1"/>
    </source>
</evidence>